<feature type="transmembrane region" description="Helical" evidence="7">
    <location>
        <begin position="139"/>
        <end position="161"/>
    </location>
</feature>
<feature type="transmembrane region" description="Helical" evidence="7">
    <location>
        <begin position="95"/>
        <end position="119"/>
    </location>
</feature>
<dbReference type="Proteomes" id="UP000635983">
    <property type="component" value="Unassembled WGS sequence"/>
</dbReference>
<feature type="transmembrane region" description="Helical" evidence="7">
    <location>
        <begin position="6"/>
        <end position="21"/>
    </location>
</feature>
<dbReference type="InterPro" id="IPR031312">
    <property type="entry name" value="Na/sul_symport_CS"/>
</dbReference>
<dbReference type="InterPro" id="IPR051679">
    <property type="entry name" value="DASS-Related_Transporters"/>
</dbReference>
<evidence type="ECO:0000256" key="3">
    <source>
        <dbReference type="ARBA" id="ARBA00022692"/>
    </source>
</evidence>
<dbReference type="InterPro" id="IPR036721">
    <property type="entry name" value="RCK_C_sf"/>
</dbReference>
<dbReference type="PROSITE" id="PS01271">
    <property type="entry name" value="NA_SULFATE"/>
    <property type="match status" value="1"/>
</dbReference>
<evidence type="ECO:0000256" key="2">
    <source>
        <dbReference type="ARBA" id="ARBA00022448"/>
    </source>
</evidence>
<dbReference type="GO" id="GO:0008324">
    <property type="term" value="F:monoatomic cation transmembrane transporter activity"/>
    <property type="evidence" value="ECO:0007669"/>
    <property type="project" value="InterPro"/>
</dbReference>
<dbReference type="AlphaFoldDB" id="A0A917PUV6"/>
<feature type="transmembrane region" description="Helical" evidence="7">
    <location>
        <begin position="463"/>
        <end position="485"/>
    </location>
</feature>
<feature type="transmembrane region" description="Helical" evidence="7">
    <location>
        <begin position="28"/>
        <end position="45"/>
    </location>
</feature>
<evidence type="ECO:0000313" key="10">
    <source>
        <dbReference type="Proteomes" id="UP000635983"/>
    </source>
</evidence>
<dbReference type="GO" id="GO:0006813">
    <property type="term" value="P:potassium ion transport"/>
    <property type="evidence" value="ECO:0007669"/>
    <property type="project" value="InterPro"/>
</dbReference>
<dbReference type="EMBL" id="BMPO01000003">
    <property type="protein sequence ID" value="GGJ92748.1"/>
    <property type="molecule type" value="Genomic_DNA"/>
</dbReference>
<dbReference type="Pfam" id="PF02080">
    <property type="entry name" value="TrkA_C"/>
    <property type="match status" value="2"/>
</dbReference>
<reference evidence="9" key="1">
    <citation type="journal article" date="2014" name="Int. J. Syst. Evol. Microbiol.">
        <title>Complete genome sequence of Corynebacterium casei LMG S-19264T (=DSM 44701T), isolated from a smear-ripened cheese.</title>
        <authorList>
            <consortium name="US DOE Joint Genome Institute (JGI-PGF)"/>
            <person name="Walter F."/>
            <person name="Albersmeier A."/>
            <person name="Kalinowski J."/>
            <person name="Ruckert C."/>
        </authorList>
    </citation>
    <scope>NUCLEOTIDE SEQUENCE</scope>
    <source>
        <strain evidence="9">JCM 30078</strain>
    </source>
</reference>
<feature type="transmembrane region" description="Helical" evidence="7">
    <location>
        <begin position="546"/>
        <end position="566"/>
    </location>
</feature>
<keyword evidence="6 7" id="KW-0472">Membrane</keyword>
<dbReference type="Gene3D" id="3.30.70.1450">
    <property type="entry name" value="Regulator of K+ conductance, C-terminal domain"/>
    <property type="match status" value="2"/>
</dbReference>
<dbReference type="Pfam" id="PF03600">
    <property type="entry name" value="CitMHS"/>
    <property type="match status" value="1"/>
</dbReference>
<proteinExistence type="predicted"/>
<feature type="transmembrane region" description="Helical" evidence="7">
    <location>
        <begin position="173"/>
        <end position="195"/>
    </location>
</feature>
<feature type="transmembrane region" description="Helical" evidence="7">
    <location>
        <begin position="505"/>
        <end position="534"/>
    </location>
</feature>
<keyword evidence="10" id="KW-1185">Reference proteome</keyword>
<dbReference type="RefSeq" id="WP_188982874.1">
    <property type="nucleotide sequence ID" value="NZ_BMPO01000003.1"/>
</dbReference>
<organism evidence="9 10">
    <name type="scientific">Pseudomonas matsuisoli</name>
    <dbReference type="NCBI Taxonomy" id="1515666"/>
    <lineage>
        <taxon>Bacteria</taxon>
        <taxon>Pseudomonadati</taxon>
        <taxon>Pseudomonadota</taxon>
        <taxon>Gammaproteobacteria</taxon>
        <taxon>Pseudomonadales</taxon>
        <taxon>Pseudomonadaceae</taxon>
        <taxon>Pseudomonas</taxon>
    </lineage>
</organism>
<protein>
    <submittedName>
        <fullName evidence="9">Sodium:sulfate symporter</fullName>
    </submittedName>
</protein>
<name>A0A917PUV6_9PSED</name>
<gene>
    <name evidence="9" type="ORF">GCM10009304_18260</name>
</gene>
<dbReference type="GO" id="GO:0005886">
    <property type="term" value="C:plasma membrane"/>
    <property type="evidence" value="ECO:0007669"/>
    <property type="project" value="TreeGrafter"/>
</dbReference>
<dbReference type="SUPFAM" id="SSF116726">
    <property type="entry name" value="TrkA C-terminal domain-like"/>
    <property type="match status" value="2"/>
</dbReference>
<dbReference type="InterPro" id="IPR004680">
    <property type="entry name" value="Cit_transptr-like_dom"/>
</dbReference>
<feature type="transmembrane region" description="Helical" evidence="7">
    <location>
        <begin position="418"/>
        <end position="451"/>
    </location>
</feature>
<feature type="transmembrane region" description="Helical" evidence="7">
    <location>
        <begin position="57"/>
        <end position="75"/>
    </location>
</feature>
<feature type="domain" description="RCK C-terminal" evidence="8">
    <location>
        <begin position="213"/>
        <end position="303"/>
    </location>
</feature>
<keyword evidence="2" id="KW-0813">Transport</keyword>
<evidence type="ECO:0000259" key="8">
    <source>
        <dbReference type="PROSITE" id="PS51202"/>
    </source>
</evidence>
<comment type="caution">
    <text evidence="9">The sequence shown here is derived from an EMBL/GenBank/DDBJ whole genome shotgun (WGS) entry which is preliminary data.</text>
</comment>
<evidence type="ECO:0000256" key="7">
    <source>
        <dbReference type="SAM" id="Phobius"/>
    </source>
</evidence>
<dbReference type="PROSITE" id="PS51202">
    <property type="entry name" value="RCK_C"/>
    <property type="match status" value="2"/>
</dbReference>
<dbReference type="PANTHER" id="PTHR43652:SF1">
    <property type="entry name" value="RESPONSE REGULATOR"/>
    <property type="match status" value="1"/>
</dbReference>
<keyword evidence="5 7" id="KW-1133">Transmembrane helix</keyword>
<accession>A0A917PUV6</accession>
<sequence>MTTDLFIVLALLLTCITLFVINKPRMDVVGLMVVVALPLLGILSIGETLAGFSDPSVVLIAALFVIGEGLVRTGIAYRLGDWLVKRAGSSETRLLVLLMLVVAGLGSVMSSTGVVAIFIPVVLSIAARLNVTASRLMMPLAFAGLISGMLTLVATPPNMVVHGELLRAGLSGFGFFSFAPIGLVVLGMGVVYMLFARRWLGAQGEQSNTQRRHTLADLAQAYHLSQRECRLRVLPASRLANQALNALELRQQYGINVIGVERKRGFRTELLIATGSTELLPGDVLLADLASPAIALLGAYDELGLEALPLKSSYYAVHSHELGLVEVALPPESELIGKTIQELGFRSRHKLNVVGLRRDRQALDGLLVDEKLKPGDTLLVAGKWRRIHALQGQSRDFLVLTLPAEVDEVASTASKAPYALLSLAVMVVLMVSGWVPNVVAALIACLMMGAFRCIDMDSAYRAVHWPSLLLIVGMLPFALALQRTGGINLAVEGLIAVVGDASPHAMLAALFLLTAIIGLFISNTATAVLMAPVALTAAQQLQVSPYPFAMTVAIAASAAFMTPVSSPVNTLVLGPGQYRFVDFIKIGVPFTVLVLVATVVLVPLLFSL</sequence>
<feature type="domain" description="RCK C-terminal" evidence="8">
    <location>
        <begin position="312"/>
        <end position="396"/>
    </location>
</feature>
<evidence type="ECO:0000313" key="9">
    <source>
        <dbReference type="EMBL" id="GGJ92748.1"/>
    </source>
</evidence>
<feature type="transmembrane region" description="Helical" evidence="7">
    <location>
        <begin position="586"/>
        <end position="606"/>
    </location>
</feature>
<keyword evidence="4" id="KW-0677">Repeat</keyword>
<comment type="subcellular location">
    <subcellularLocation>
        <location evidence="1">Membrane</location>
        <topology evidence="1">Multi-pass membrane protein</topology>
    </subcellularLocation>
</comment>
<evidence type="ECO:0000256" key="4">
    <source>
        <dbReference type="ARBA" id="ARBA00022737"/>
    </source>
</evidence>
<evidence type="ECO:0000256" key="5">
    <source>
        <dbReference type="ARBA" id="ARBA00022989"/>
    </source>
</evidence>
<reference evidence="9" key="2">
    <citation type="submission" date="2020-09" db="EMBL/GenBank/DDBJ databases">
        <authorList>
            <person name="Sun Q."/>
            <person name="Ohkuma M."/>
        </authorList>
    </citation>
    <scope>NUCLEOTIDE SEQUENCE</scope>
    <source>
        <strain evidence="9">JCM 30078</strain>
    </source>
</reference>
<dbReference type="InterPro" id="IPR006037">
    <property type="entry name" value="RCK_C"/>
</dbReference>
<keyword evidence="3 7" id="KW-0812">Transmembrane</keyword>
<evidence type="ECO:0000256" key="1">
    <source>
        <dbReference type="ARBA" id="ARBA00004141"/>
    </source>
</evidence>
<dbReference type="PANTHER" id="PTHR43652">
    <property type="entry name" value="BASIC AMINO ACID ANTIPORTER YFCC-RELATED"/>
    <property type="match status" value="1"/>
</dbReference>
<evidence type="ECO:0000256" key="6">
    <source>
        <dbReference type="ARBA" id="ARBA00023136"/>
    </source>
</evidence>